<protein>
    <recommendedName>
        <fullName evidence="3">Transposase</fullName>
    </recommendedName>
</protein>
<dbReference type="InterPro" id="IPR001888">
    <property type="entry name" value="Transposase_1"/>
</dbReference>
<dbReference type="AlphaFoldDB" id="A0AAV8X7W0"/>
<dbReference type="Pfam" id="PF01359">
    <property type="entry name" value="Transposase_1"/>
    <property type="match status" value="1"/>
</dbReference>
<dbReference type="InterPro" id="IPR036397">
    <property type="entry name" value="RNaseH_sf"/>
</dbReference>
<proteinExistence type="predicted"/>
<dbReference type="PANTHER" id="PTHR46060">
    <property type="entry name" value="MARINER MOS1 TRANSPOSASE-LIKE PROTEIN"/>
    <property type="match status" value="1"/>
</dbReference>
<evidence type="ECO:0000313" key="2">
    <source>
        <dbReference type="Proteomes" id="UP001162162"/>
    </source>
</evidence>
<name>A0AAV8X7W0_9CUCU</name>
<dbReference type="EMBL" id="JAPWTK010000969">
    <property type="protein sequence ID" value="KAJ8934893.1"/>
    <property type="molecule type" value="Genomic_DNA"/>
</dbReference>
<keyword evidence="2" id="KW-1185">Reference proteome</keyword>
<evidence type="ECO:0000313" key="1">
    <source>
        <dbReference type="EMBL" id="KAJ8934893.1"/>
    </source>
</evidence>
<comment type="caution">
    <text evidence="1">The sequence shown here is derived from an EMBL/GenBank/DDBJ whole genome shotgun (WGS) entry which is preliminary data.</text>
</comment>
<dbReference type="Gene3D" id="3.30.420.10">
    <property type="entry name" value="Ribonuclease H-like superfamily/Ribonuclease H"/>
    <property type="match status" value="1"/>
</dbReference>
<reference evidence="1" key="1">
    <citation type="journal article" date="2023" name="Insect Mol. Biol.">
        <title>Genome sequencing provides insights into the evolution of gene families encoding plant cell wall-degrading enzymes in longhorned beetles.</title>
        <authorList>
            <person name="Shin N.R."/>
            <person name="Okamura Y."/>
            <person name="Kirsch R."/>
            <person name="Pauchet Y."/>
        </authorList>
    </citation>
    <scope>NUCLEOTIDE SEQUENCE</scope>
    <source>
        <strain evidence="1">AMC_N1</strain>
    </source>
</reference>
<sequence>MDDTSESGGQNKSGELYEVCKFCTETGNVAPYLATLWRRDLEGRSLCNILTSVKDTKDIIKKGSMISMAPTAAMEAMLCLPPLHIVLETEALMAAYRLEISGHGAEITAISACAQEMTYTNKRIQIISDSQAALKALGVVEIHSQPELAKAKNEARMSKSKFKAMTIVFFDIRGIVYVHWVSEGKTVNKYYYIEVLAALRERMRRRRPDLWKTKSWKMHQDNAPVHSALSVKAFLQNTALPAATTPCDFCLFPRVKSGLKGTRFECVEAVKAKATEVLNQLTEADFQHRFQQWKNRMERCRDRQGDTLKAKKLLL</sequence>
<accession>A0AAV8X7W0</accession>
<dbReference type="InterPro" id="IPR052709">
    <property type="entry name" value="Transposase-MT_Hybrid"/>
</dbReference>
<dbReference type="GO" id="GO:0003676">
    <property type="term" value="F:nucleic acid binding"/>
    <property type="evidence" value="ECO:0007669"/>
    <property type="project" value="InterPro"/>
</dbReference>
<dbReference type="PANTHER" id="PTHR46060:SF1">
    <property type="entry name" value="MARINER MOS1 TRANSPOSASE-LIKE PROTEIN"/>
    <property type="match status" value="1"/>
</dbReference>
<evidence type="ECO:0008006" key="3">
    <source>
        <dbReference type="Google" id="ProtNLM"/>
    </source>
</evidence>
<gene>
    <name evidence="1" type="ORF">NQ318_007062</name>
</gene>
<dbReference type="Proteomes" id="UP001162162">
    <property type="component" value="Unassembled WGS sequence"/>
</dbReference>
<organism evidence="1 2">
    <name type="scientific">Aromia moschata</name>
    <dbReference type="NCBI Taxonomy" id="1265417"/>
    <lineage>
        <taxon>Eukaryota</taxon>
        <taxon>Metazoa</taxon>
        <taxon>Ecdysozoa</taxon>
        <taxon>Arthropoda</taxon>
        <taxon>Hexapoda</taxon>
        <taxon>Insecta</taxon>
        <taxon>Pterygota</taxon>
        <taxon>Neoptera</taxon>
        <taxon>Endopterygota</taxon>
        <taxon>Coleoptera</taxon>
        <taxon>Polyphaga</taxon>
        <taxon>Cucujiformia</taxon>
        <taxon>Chrysomeloidea</taxon>
        <taxon>Cerambycidae</taxon>
        <taxon>Cerambycinae</taxon>
        <taxon>Callichromatini</taxon>
        <taxon>Aromia</taxon>
    </lineage>
</organism>